<keyword evidence="2" id="KW-1185">Reference proteome</keyword>
<gene>
    <name evidence="1" type="ORF">AAHA92_00730</name>
</gene>
<organism evidence="1 2">
    <name type="scientific">Salvia divinorum</name>
    <name type="common">Maria pastora</name>
    <name type="synonym">Diviner's sage</name>
    <dbReference type="NCBI Taxonomy" id="28513"/>
    <lineage>
        <taxon>Eukaryota</taxon>
        <taxon>Viridiplantae</taxon>
        <taxon>Streptophyta</taxon>
        <taxon>Embryophyta</taxon>
        <taxon>Tracheophyta</taxon>
        <taxon>Spermatophyta</taxon>
        <taxon>Magnoliopsida</taxon>
        <taxon>eudicotyledons</taxon>
        <taxon>Gunneridae</taxon>
        <taxon>Pentapetalae</taxon>
        <taxon>asterids</taxon>
        <taxon>lamiids</taxon>
        <taxon>Lamiales</taxon>
        <taxon>Lamiaceae</taxon>
        <taxon>Nepetoideae</taxon>
        <taxon>Mentheae</taxon>
        <taxon>Salviinae</taxon>
        <taxon>Salvia</taxon>
        <taxon>Salvia subgen. Calosphace</taxon>
    </lineage>
</organism>
<dbReference type="AlphaFoldDB" id="A0ABD1IKJ1"/>
<evidence type="ECO:0000313" key="1">
    <source>
        <dbReference type="EMBL" id="KAL1569224.1"/>
    </source>
</evidence>
<name>A0ABD1IKJ1_SALDI</name>
<sequence>MYAKTSALLTLSHCARTHYFLTHQIYHPNLCSQIVLHVLTNPRSVPAADPLVLLYLIGLRRGKVCS</sequence>
<dbReference type="EMBL" id="JBEAFC010000001">
    <property type="protein sequence ID" value="KAL1569224.1"/>
    <property type="molecule type" value="Genomic_DNA"/>
</dbReference>
<protein>
    <submittedName>
        <fullName evidence="1">Uncharacterized protein</fullName>
    </submittedName>
</protein>
<evidence type="ECO:0000313" key="2">
    <source>
        <dbReference type="Proteomes" id="UP001567538"/>
    </source>
</evidence>
<accession>A0ABD1IKJ1</accession>
<comment type="caution">
    <text evidence="1">The sequence shown here is derived from an EMBL/GenBank/DDBJ whole genome shotgun (WGS) entry which is preliminary data.</text>
</comment>
<reference evidence="1 2" key="1">
    <citation type="submission" date="2024-06" db="EMBL/GenBank/DDBJ databases">
        <title>A chromosome level genome sequence of Diviner's sage (Salvia divinorum).</title>
        <authorList>
            <person name="Ford S.A."/>
            <person name="Ro D.-K."/>
            <person name="Ness R.W."/>
            <person name="Phillips M.A."/>
        </authorList>
    </citation>
    <scope>NUCLEOTIDE SEQUENCE [LARGE SCALE GENOMIC DNA]</scope>
    <source>
        <strain evidence="1">SAF-2024a</strain>
        <tissue evidence="1">Leaf</tissue>
    </source>
</reference>
<dbReference type="Proteomes" id="UP001567538">
    <property type="component" value="Unassembled WGS sequence"/>
</dbReference>
<proteinExistence type="predicted"/>